<evidence type="ECO:0000256" key="1">
    <source>
        <dbReference type="ARBA" id="ARBA00004141"/>
    </source>
</evidence>
<feature type="transmembrane region" description="Helical" evidence="9">
    <location>
        <begin position="342"/>
        <end position="365"/>
    </location>
</feature>
<dbReference type="GO" id="GO:0016887">
    <property type="term" value="F:ATP hydrolysis activity"/>
    <property type="evidence" value="ECO:0007669"/>
    <property type="project" value="InterPro"/>
</dbReference>
<feature type="transmembrane region" description="Helical" evidence="9">
    <location>
        <begin position="454"/>
        <end position="475"/>
    </location>
</feature>
<dbReference type="AlphaFoldDB" id="A0A9J6CC02"/>
<proteinExistence type="inferred from homology"/>
<dbReference type="Pfam" id="PF01061">
    <property type="entry name" value="ABC2_membrane"/>
    <property type="match status" value="1"/>
</dbReference>
<comment type="subcellular location">
    <subcellularLocation>
        <location evidence="1">Membrane</location>
        <topology evidence="1">Multi-pass membrane protein</topology>
    </subcellularLocation>
</comment>
<protein>
    <recommendedName>
        <fullName evidence="10">ABC transporter domain-containing protein</fullName>
    </recommendedName>
</protein>
<feature type="transmembrane region" description="Helical" evidence="9">
    <location>
        <begin position="419"/>
        <end position="442"/>
    </location>
</feature>
<feature type="transmembrane region" description="Helical" evidence="9">
    <location>
        <begin position="481"/>
        <end position="499"/>
    </location>
</feature>
<keyword evidence="12" id="KW-1185">Reference proteome</keyword>
<organism evidence="11 12">
    <name type="scientific">Polypedilum vanderplanki</name>
    <name type="common">Sleeping chironomid midge</name>
    <dbReference type="NCBI Taxonomy" id="319348"/>
    <lineage>
        <taxon>Eukaryota</taxon>
        <taxon>Metazoa</taxon>
        <taxon>Ecdysozoa</taxon>
        <taxon>Arthropoda</taxon>
        <taxon>Hexapoda</taxon>
        <taxon>Insecta</taxon>
        <taxon>Pterygota</taxon>
        <taxon>Neoptera</taxon>
        <taxon>Endopterygota</taxon>
        <taxon>Diptera</taxon>
        <taxon>Nematocera</taxon>
        <taxon>Chironomoidea</taxon>
        <taxon>Chironomidae</taxon>
        <taxon>Chironominae</taxon>
        <taxon>Polypedilum</taxon>
        <taxon>Polypedilum</taxon>
    </lineage>
</organism>
<dbReference type="GO" id="GO:0005524">
    <property type="term" value="F:ATP binding"/>
    <property type="evidence" value="ECO:0007669"/>
    <property type="project" value="UniProtKB-KW"/>
</dbReference>
<evidence type="ECO:0000256" key="3">
    <source>
        <dbReference type="ARBA" id="ARBA00022448"/>
    </source>
</evidence>
<dbReference type="PROSITE" id="PS50893">
    <property type="entry name" value="ABC_TRANSPORTER_2"/>
    <property type="match status" value="1"/>
</dbReference>
<dbReference type="InterPro" id="IPR003439">
    <property type="entry name" value="ABC_transporter-like_ATP-bd"/>
</dbReference>
<dbReference type="Pfam" id="PF00005">
    <property type="entry name" value="ABC_tran"/>
    <property type="match status" value="1"/>
</dbReference>
<evidence type="ECO:0000256" key="9">
    <source>
        <dbReference type="SAM" id="Phobius"/>
    </source>
</evidence>
<evidence type="ECO:0000259" key="10">
    <source>
        <dbReference type="PROSITE" id="PS50893"/>
    </source>
</evidence>
<feature type="transmembrane region" description="Helical" evidence="9">
    <location>
        <begin position="511"/>
        <end position="530"/>
    </location>
</feature>
<dbReference type="GO" id="GO:0005886">
    <property type="term" value="C:plasma membrane"/>
    <property type="evidence" value="ECO:0007669"/>
    <property type="project" value="TreeGrafter"/>
</dbReference>
<dbReference type="InterPro" id="IPR050352">
    <property type="entry name" value="ABCG_transporters"/>
</dbReference>
<dbReference type="Gene3D" id="3.40.50.300">
    <property type="entry name" value="P-loop containing nucleotide triphosphate hydrolases"/>
    <property type="match status" value="1"/>
</dbReference>
<keyword evidence="4 9" id="KW-0812">Transmembrane</keyword>
<evidence type="ECO:0000256" key="4">
    <source>
        <dbReference type="ARBA" id="ARBA00022692"/>
    </source>
</evidence>
<keyword evidence="6" id="KW-0067">ATP-binding</keyword>
<sequence>MNIFKEDVLDFRLNFKVIKKKRSGFFNFQTYNEETTILNNVRGTIQSNTLTAILGASGSGKTTLLAALSQRIRDGVLSGEILLNGEVMDRRKMTRISGFLAQSDVILDGITVREHFYFMIEFKLPNLLSREKKLLIKNSLVKFGLNENTKLKHLSSGEMRRLSLATELLTKPKILFVDECTSGLDSFSALSVINTLRELAITNQKSQSRIVLMSIHQPTSEIFHLFTNIILMAAGRIIFHGTVKEVADLFNSMNLFCPSQYNPCEFYVNSVADPRKCTKIVNFIASKDKCEYDDIHDNQSSSLSSETNLEDDKDYDKLSWLRQCQMISYRSILNFCRSPKQYLIELFILILFSIVIMSVYFDISFESASNVQDIKGYLIILSTEILYTFTYAVFTLIYIDLPLLRKETGNRLYSLSAYYFSLVVLMIPRVIFETILYTAIIYFATDVGRDITTFFNIVFAITLSGVCAMAYGFFLSGLFESFFIATELSGIVDLILILVSGMYMNVKHVPLLKYISFFFYANESIAIIFWTKVNTIKCHPNPEIQCFSNGTEVLENLGYGTTQFDLYMDYFYQFILTIILHIFAFIGIKRNVTRSGFY</sequence>
<feature type="transmembrane region" description="Helical" evidence="9">
    <location>
        <begin position="570"/>
        <end position="588"/>
    </location>
</feature>
<keyword evidence="8 9" id="KW-0472">Membrane</keyword>
<dbReference type="GO" id="GO:0140359">
    <property type="term" value="F:ABC-type transporter activity"/>
    <property type="evidence" value="ECO:0007669"/>
    <property type="project" value="InterPro"/>
</dbReference>
<evidence type="ECO:0000313" key="11">
    <source>
        <dbReference type="EMBL" id="KAG5679453.1"/>
    </source>
</evidence>
<comment type="similarity">
    <text evidence="2">Belongs to the ABC transporter superfamily. ABCG family. Eye pigment precursor importer (TC 3.A.1.204) subfamily.</text>
</comment>
<dbReference type="InterPro" id="IPR003593">
    <property type="entry name" value="AAA+_ATPase"/>
</dbReference>
<dbReference type="InterPro" id="IPR027417">
    <property type="entry name" value="P-loop_NTPase"/>
</dbReference>
<evidence type="ECO:0000313" key="12">
    <source>
        <dbReference type="Proteomes" id="UP001107558"/>
    </source>
</evidence>
<feature type="domain" description="ABC transporter" evidence="10">
    <location>
        <begin position="13"/>
        <end position="259"/>
    </location>
</feature>
<gene>
    <name evidence="11" type="ORF">PVAND_009018</name>
</gene>
<evidence type="ECO:0000256" key="7">
    <source>
        <dbReference type="ARBA" id="ARBA00022989"/>
    </source>
</evidence>
<name>A0A9J6CC02_POLVA</name>
<dbReference type="SMART" id="SM00382">
    <property type="entry name" value="AAA"/>
    <property type="match status" value="1"/>
</dbReference>
<reference evidence="11" key="1">
    <citation type="submission" date="2021-03" db="EMBL/GenBank/DDBJ databases">
        <title>Chromosome level genome of the anhydrobiotic midge Polypedilum vanderplanki.</title>
        <authorList>
            <person name="Yoshida Y."/>
            <person name="Kikawada T."/>
            <person name="Gusev O."/>
        </authorList>
    </citation>
    <scope>NUCLEOTIDE SEQUENCE</scope>
    <source>
        <strain evidence="11">NIAS01</strain>
        <tissue evidence="11">Whole body or cell culture</tissue>
    </source>
</reference>
<comment type="caution">
    <text evidence="11">The sequence shown here is derived from an EMBL/GenBank/DDBJ whole genome shotgun (WGS) entry which is preliminary data.</text>
</comment>
<accession>A0A9J6CC02</accession>
<dbReference type="PANTHER" id="PTHR48041">
    <property type="entry name" value="ABC TRANSPORTER G FAMILY MEMBER 28"/>
    <property type="match status" value="1"/>
</dbReference>
<dbReference type="EMBL" id="JADBJN010000002">
    <property type="protein sequence ID" value="KAG5679453.1"/>
    <property type="molecule type" value="Genomic_DNA"/>
</dbReference>
<evidence type="ECO:0000256" key="5">
    <source>
        <dbReference type="ARBA" id="ARBA00022741"/>
    </source>
</evidence>
<keyword evidence="3" id="KW-0813">Transport</keyword>
<dbReference type="Proteomes" id="UP001107558">
    <property type="component" value="Chromosome 2"/>
</dbReference>
<evidence type="ECO:0000256" key="2">
    <source>
        <dbReference type="ARBA" id="ARBA00005814"/>
    </source>
</evidence>
<feature type="transmembrane region" description="Helical" evidence="9">
    <location>
        <begin position="377"/>
        <end position="399"/>
    </location>
</feature>
<dbReference type="InterPro" id="IPR017871">
    <property type="entry name" value="ABC_transporter-like_CS"/>
</dbReference>
<evidence type="ECO:0000256" key="8">
    <source>
        <dbReference type="ARBA" id="ARBA00023136"/>
    </source>
</evidence>
<dbReference type="SUPFAM" id="SSF52540">
    <property type="entry name" value="P-loop containing nucleoside triphosphate hydrolases"/>
    <property type="match status" value="1"/>
</dbReference>
<dbReference type="PANTHER" id="PTHR48041:SF116">
    <property type="entry name" value="PROTEIN BROWN"/>
    <property type="match status" value="1"/>
</dbReference>
<evidence type="ECO:0000256" key="6">
    <source>
        <dbReference type="ARBA" id="ARBA00022840"/>
    </source>
</evidence>
<dbReference type="OrthoDB" id="66620at2759"/>
<dbReference type="InterPro" id="IPR043926">
    <property type="entry name" value="ABCG_dom"/>
</dbReference>
<dbReference type="Pfam" id="PF19055">
    <property type="entry name" value="ABC2_membrane_7"/>
    <property type="match status" value="1"/>
</dbReference>
<keyword evidence="5" id="KW-0547">Nucleotide-binding</keyword>
<keyword evidence="7 9" id="KW-1133">Transmembrane helix</keyword>
<dbReference type="PROSITE" id="PS00211">
    <property type="entry name" value="ABC_TRANSPORTER_1"/>
    <property type="match status" value="1"/>
</dbReference>
<dbReference type="InterPro" id="IPR013525">
    <property type="entry name" value="ABC2_TM"/>
</dbReference>